<keyword evidence="2" id="KW-1185">Reference proteome</keyword>
<protein>
    <recommendedName>
        <fullName evidence="3">Transcriptional regulator</fullName>
    </recommendedName>
</protein>
<accession>A0A1T1AS84</accession>
<evidence type="ECO:0000313" key="2">
    <source>
        <dbReference type="Proteomes" id="UP000190750"/>
    </source>
</evidence>
<dbReference type="Proteomes" id="UP000190750">
    <property type="component" value="Unassembled WGS sequence"/>
</dbReference>
<dbReference type="EMBL" id="MTJN01000002">
    <property type="protein sequence ID" value="OOV06971.1"/>
    <property type="molecule type" value="Genomic_DNA"/>
</dbReference>
<comment type="caution">
    <text evidence="1">The sequence shown here is derived from an EMBL/GenBank/DDBJ whole genome shotgun (WGS) entry which is preliminary data.</text>
</comment>
<evidence type="ECO:0000313" key="1">
    <source>
        <dbReference type="EMBL" id="OOV06971.1"/>
    </source>
</evidence>
<name>A0A1T1AS84_RHOFE</name>
<sequence length="75" mass="8642">MEQGDRVRAVYLHACLRYVEREFMTNTTLRERFGIDAKNSATASRLIKEALAAGVIRLQDPNAPPKTRRYLPHWA</sequence>
<organism evidence="1 2">
    <name type="scientific">Rhodoferax fermentans</name>
    <dbReference type="NCBI Taxonomy" id="28066"/>
    <lineage>
        <taxon>Bacteria</taxon>
        <taxon>Pseudomonadati</taxon>
        <taxon>Pseudomonadota</taxon>
        <taxon>Betaproteobacteria</taxon>
        <taxon>Burkholderiales</taxon>
        <taxon>Comamonadaceae</taxon>
        <taxon>Rhodoferax</taxon>
    </lineage>
</organism>
<evidence type="ECO:0008006" key="3">
    <source>
        <dbReference type="Google" id="ProtNLM"/>
    </source>
</evidence>
<dbReference type="STRING" id="28066.RF819_09750"/>
<gene>
    <name evidence="1" type="ORF">RF819_09750</name>
</gene>
<proteinExistence type="predicted"/>
<reference evidence="1 2" key="1">
    <citation type="submission" date="2017-01" db="EMBL/GenBank/DDBJ databases">
        <title>Genome sequencing of Rhodoferax fermentans JCM 7819.</title>
        <authorList>
            <person name="Kim Y.J."/>
            <person name="Farh M.E.-A."/>
            <person name="Yang D.-C."/>
        </authorList>
    </citation>
    <scope>NUCLEOTIDE SEQUENCE [LARGE SCALE GENOMIC DNA]</scope>
    <source>
        <strain evidence="1 2">JCM 7819</strain>
    </source>
</reference>
<dbReference type="AlphaFoldDB" id="A0A1T1AS84"/>